<gene>
    <name evidence="6" type="ORF">IQ16_01589</name>
</gene>
<dbReference type="InterPro" id="IPR036388">
    <property type="entry name" value="WH-like_DNA-bd_sf"/>
</dbReference>
<dbReference type="GO" id="GO:0003700">
    <property type="term" value="F:DNA-binding transcription factor activity"/>
    <property type="evidence" value="ECO:0007669"/>
    <property type="project" value="TreeGrafter"/>
</dbReference>
<dbReference type="SMART" id="SM00346">
    <property type="entry name" value="HTH_ICLR"/>
    <property type="match status" value="1"/>
</dbReference>
<evidence type="ECO:0000256" key="1">
    <source>
        <dbReference type="ARBA" id="ARBA00023015"/>
    </source>
</evidence>
<keyword evidence="1" id="KW-0805">Transcription regulation</keyword>
<dbReference type="Gene3D" id="1.10.10.10">
    <property type="entry name" value="Winged helix-like DNA-binding domain superfamily/Winged helix DNA-binding domain"/>
    <property type="match status" value="1"/>
</dbReference>
<evidence type="ECO:0000256" key="2">
    <source>
        <dbReference type="ARBA" id="ARBA00023125"/>
    </source>
</evidence>
<dbReference type="PROSITE" id="PS51077">
    <property type="entry name" value="HTH_ICLR"/>
    <property type="match status" value="1"/>
</dbReference>
<organism evidence="6 7">
    <name type="scientific">Bradyrhizobium huanghuaihaiense</name>
    <dbReference type="NCBI Taxonomy" id="990078"/>
    <lineage>
        <taxon>Bacteria</taxon>
        <taxon>Pseudomonadati</taxon>
        <taxon>Pseudomonadota</taxon>
        <taxon>Alphaproteobacteria</taxon>
        <taxon>Hyphomicrobiales</taxon>
        <taxon>Nitrobacteraceae</taxon>
        <taxon>Bradyrhizobium</taxon>
    </lineage>
</organism>
<dbReference type="Pfam" id="PF09339">
    <property type="entry name" value="HTH_IclR"/>
    <property type="match status" value="1"/>
</dbReference>
<dbReference type="GO" id="GO:0003677">
    <property type="term" value="F:DNA binding"/>
    <property type="evidence" value="ECO:0007669"/>
    <property type="project" value="UniProtKB-KW"/>
</dbReference>
<dbReference type="InterPro" id="IPR036390">
    <property type="entry name" value="WH_DNA-bd_sf"/>
</dbReference>
<dbReference type="InterPro" id="IPR029016">
    <property type="entry name" value="GAF-like_dom_sf"/>
</dbReference>
<dbReference type="EMBL" id="VLLA01000003">
    <property type="protein sequence ID" value="TWI73452.1"/>
    <property type="molecule type" value="Genomic_DNA"/>
</dbReference>
<dbReference type="Proteomes" id="UP000316291">
    <property type="component" value="Unassembled WGS sequence"/>
</dbReference>
<dbReference type="Gene3D" id="3.30.450.40">
    <property type="match status" value="1"/>
</dbReference>
<dbReference type="Pfam" id="PF01614">
    <property type="entry name" value="IclR_C"/>
    <property type="match status" value="1"/>
</dbReference>
<dbReference type="InterPro" id="IPR005471">
    <property type="entry name" value="Tscrpt_reg_IclR_N"/>
</dbReference>
<keyword evidence="3" id="KW-0804">Transcription</keyword>
<accession>A0A562RWJ5</accession>
<name>A0A562RWJ5_9BRAD</name>
<keyword evidence="7" id="KW-1185">Reference proteome</keyword>
<dbReference type="SUPFAM" id="SSF46785">
    <property type="entry name" value="Winged helix' DNA-binding domain"/>
    <property type="match status" value="1"/>
</dbReference>
<evidence type="ECO:0000313" key="7">
    <source>
        <dbReference type="Proteomes" id="UP000316291"/>
    </source>
</evidence>
<dbReference type="PANTHER" id="PTHR30136:SF33">
    <property type="entry name" value="TRANSCRIPTIONAL REGULATORY PROTEIN"/>
    <property type="match status" value="1"/>
</dbReference>
<dbReference type="SUPFAM" id="SSF55781">
    <property type="entry name" value="GAF domain-like"/>
    <property type="match status" value="1"/>
</dbReference>
<evidence type="ECO:0000256" key="3">
    <source>
        <dbReference type="ARBA" id="ARBA00023163"/>
    </source>
</evidence>
<dbReference type="PROSITE" id="PS51078">
    <property type="entry name" value="ICLR_ED"/>
    <property type="match status" value="1"/>
</dbReference>
<sequence length="325" mass="35082">MSVEAALSTYRTELKYALYLFDNIGLFVHKKPMAQTIRSKSPQASSSAAAVLASRGDDAAFATTLAKGLVVLEAFKAGTTLLGNMELSILTGIPRPTVARLTHTLAELGYLRYDADRAKYRVGARTLRMAHPLLADMQFRQVARPMMQELAQSVRGTVSIGLLDATSMIYVETARSGDVGPHVPDIGMPIPVVMTAMGRAAAATLPQTDAALLEQRLASEDAELWSAFREKYRAGLVQCASRGFCVCWGEYMASIHAVAAPLFHASETRQSFSINCGIPAFRLQPGQLEGEIGPRIAALADSIRAIVGTARPAAETKQSKKRARR</sequence>
<evidence type="ECO:0000313" key="6">
    <source>
        <dbReference type="EMBL" id="TWI73452.1"/>
    </source>
</evidence>
<dbReference type="AlphaFoldDB" id="A0A562RWJ5"/>
<feature type="domain" description="HTH iclR-type" evidence="4">
    <location>
        <begin position="62"/>
        <end position="124"/>
    </location>
</feature>
<reference evidence="6 7" key="1">
    <citation type="journal article" date="2015" name="Stand. Genomic Sci.">
        <title>Genomic Encyclopedia of Bacterial and Archaeal Type Strains, Phase III: the genomes of soil and plant-associated and newly described type strains.</title>
        <authorList>
            <person name="Whitman W.B."/>
            <person name="Woyke T."/>
            <person name="Klenk H.P."/>
            <person name="Zhou Y."/>
            <person name="Lilburn T.G."/>
            <person name="Beck B.J."/>
            <person name="De Vos P."/>
            <person name="Vandamme P."/>
            <person name="Eisen J.A."/>
            <person name="Garrity G."/>
            <person name="Hugenholtz P."/>
            <person name="Kyrpides N.C."/>
        </authorList>
    </citation>
    <scope>NUCLEOTIDE SEQUENCE [LARGE SCALE GENOMIC DNA]</scope>
    <source>
        <strain evidence="6 7">CGMCC 1.10948</strain>
    </source>
</reference>
<dbReference type="InterPro" id="IPR050707">
    <property type="entry name" value="HTH_MetabolicPath_Reg"/>
</dbReference>
<evidence type="ECO:0000259" key="4">
    <source>
        <dbReference type="PROSITE" id="PS51077"/>
    </source>
</evidence>
<comment type="caution">
    <text evidence="6">The sequence shown here is derived from an EMBL/GenBank/DDBJ whole genome shotgun (WGS) entry which is preliminary data.</text>
</comment>
<dbReference type="InterPro" id="IPR014757">
    <property type="entry name" value="Tscrpt_reg_IclR_C"/>
</dbReference>
<dbReference type="GO" id="GO:0045892">
    <property type="term" value="P:negative regulation of DNA-templated transcription"/>
    <property type="evidence" value="ECO:0007669"/>
    <property type="project" value="TreeGrafter"/>
</dbReference>
<dbReference type="PANTHER" id="PTHR30136">
    <property type="entry name" value="HELIX-TURN-HELIX TRANSCRIPTIONAL REGULATOR, ICLR FAMILY"/>
    <property type="match status" value="1"/>
</dbReference>
<keyword evidence="2" id="KW-0238">DNA-binding</keyword>
<evidence type="ECO:0000259" key="5">
    <source>
        <dbReference type="PROSITE" id="PS51078"/>
    </source>
</evidence>
<feature type="domain" description="IclR-ED" evidence="5">
    <location>
        <begin position="125"/>
        <end position="309"/>
    </location>
</feature>
<protein>
    <submittedName>
        <fullName evidence="6">IclR family transcriptional regulator</fullName>
    </submittedName>
</protein>
<proteinExistence type="predicted"/>